<keyword evidence="2" id="KW-0472">Membrane</keyword>
<feature type="compositionally biased region" description="Low complexity" evidence="1">
    <location>
        <begin position="110"/>
        <end position="120"/>
    </location>
</feature>
<keyword evidence="2" id="KW-0812">Transmembrane</keyword>
<sequence length="183" mass="20861">MNSARLLQPASSYHDLLPTSTTFRRPYIRPTQPTNHHTMSNKPIPGPPPAYTEQAEPAASHPHLQQPLPMPQPNIHSSPSQQYPESPYYPHSPAPYSHHHHHPHHHPHPHQQYQHQHGYGPTPLVQQEAVLLPYFDPRSAFSIQEAATRAKWRFFLALVYAWAVLFVVGVVTGAEIQVATRRY</sequence>
<dbReference type="EMBL" id="JAEVFJ010000023">
    <property type="protein sequence ID" value="KAH8096617.1"/>
    <property type="molecule type" value="Genomic_DNA"/>
</dbReference>
<keyword evidence="2" id="KW-1133">Transmembrane helix</keyword>
<reference evidence="3" key="1">
    <citation type="journal article" date="2021" name="New Phytol.">
        <title>Evolutionary innovations through gain and loss of genes in the ectomycorrhizal Boletales.</title>
        <authorList>
            <person name="Wu G."/>
            <person name="Miyauchi S."/>
            <person name="Morin E."/>
            <person name="Kuo A."/>
            <person name="Drula E."/>
            <person name="Varga T."/>
            <person name="Kohler A."/>
            <person name="Feng B."/>
            <person name="Cao Y."/>
            <person name="Lipzen A."/>
            <person name="Daum C."/>
            <person name="Hundley H."/>
            <person name="Pangilinan J."/>
            <person name="Johnson J."/>
            <person name="Barry K."/>
            <person name="LaButti K."/>
            <person name="Ng V."/>
            <person name="Ahrendt S."/>
            <person name="Min B."/>
            <person name="Choi I.G."/>
            <person name="Park H."/>
            <person name="Plett J.M."/>
            <person name="Magnuson J."/>
            <person name="Spatafora J.W."/>
            <person name="Nagy L.G."/>
            <person name="Henrissat B."/>
            <person name="Grigoriev I.V."/>
            <person name="Yang Z.L."/>
            <person name="Xu J."/>
            <person name="Martin F.M."/>
        </authorList>
    </citation>
    <scope>NUCLEOTIDE SEQUENCE</scope>
    <source>
        <strain evidence="3">KKN 215</strain>
    </source>
</reference>
<keyword evidence="4" id="KW-1185">Reference proteome</keyword>
<feature type="compositionally biased region" description="Polar residues" evidence="1">
    <location>
        <begin position="31"/>
        <end position="41"/>
    </location>
</feature>
<accession>A0A8K0UK85</accession>
<evidence type="ECO:0000256" key="1">
    <source>
        <dbReference type="SAM" id="MobiDB-lite"/>
    </source>
</evidence>
<feature type="transmembrane region" description="Helical" evidence="2">
    <location>
        <begin position="154"/>
        <end position="174"/>
    </location>
</feature>
<protein>
    <submittedName>
        <fullName evidence="3">Uncharacterized protein</fullName>
    </submittedName>
</protein>
<comment type="caution">
    <text evidence="3">The sequence shown here is derived from an EMBL/GenBank/DDBJ whole genome shotgun (WGS) entry which is preliminary data.</text>
</comment>
<feature type="compositionally biased region" description="Basic residues" evidence="1">
    <location>
        <begin position="97"/>
        <end position="109"/>
    </location>
</feature>
<evidence type="ECO:0000313" key="4">
    <source>
        <dbReference type="Proteomes" id="UP000813824"/>
    </source>
</evidence>
<gene>
    <name evidence="3" type="ORF">BXZ70DRAFT_326603</name>
</gene>
<dbReference type="AlphaFoldDB" id="A0A8K0UK85"/>
<feature type="region of interest" description="Disordered" evidence="1">
    <location>
        <begin position="16"/>
        <end position="120"/>
    </location>
</feature>
<evidence type="ECO:0000313" key="3">
    <source>
        <dbReference type="EMBL" id="KAH8096617.1"/>
    </source>
</evidence>
<dbReference type="OrthoDB" id="3259540at2759"/>
<organism evidence="3 4">
    <name type="scientific">Cristinia sonorae</name>
    <dbReference type="NCBI Taxonomy" id="1940300"/>
    <lineage>
        <taxon>Eukaryota</taxon>
        <taxon>Fungi</taxon>
        <taxon>Dikarya</taxon>
        <taxon>Basidiomycota</taxon>
        <taxon>Agaricomycotina</taxon>
        <taxon>Agaricomycetes</taxon>
        <taxon>Agaricomycetidae</taxon>
        <taxon>Agaricales</taxon>
        <taxon>Pleurotineae</taxon>
        <taxon>Stephanosporaceae</taxon>
        <taxon>Cristinia</taxon>
    </lineage>
</organism>
<proteinExistence type="predicted"/>
<evidence type="ECO:0000256" key="2">
    <source>
        <dbReference type="SAM" id="Phobius"/>
    </source>
</evidence>
<name>A0A8K0UK85_9AGAR</name>
<dbReference type="Proteomes" id="UP000813824">
    <property type="component" value="Unassembled WGS sequence"/>
</dbReference>
<feature type="compositionally biased region" description="Low complexity" evidence="1">
    <location>
        <begin position="76"/>
        <end position="96"/>
    </location>
</feature>